<reference evidence="1 2" key="1">
    <citation type="submission" date="2016-09" db="EMBL/GenBank/DDBJ databases">
        <authorList>
            <person name="Doonan J."/>
            <person name="Pachebat J.A."/>
            <person name="Golyshin P.N."/>
            <person name="Denman S."/>
            <person name="Mcdonald J.E."/>
        </authorList>
    </citation>
    <scope>NUCLEOTIDE SEQUENCE [LARGE SCALE GENOMIC DNA]</scope>
    <source>
        <strain evidence="1 2">NCPPB 3934</strain>
    </source>
</reference>
<dbReference type="AlphaFoldDB" id="A0A421DMJ4"/>
<dbReference type="CDD" id="cd01289">
    <property type="entry name" value="FabA_like"/>
    <property type="match status" value="1"/>
</dbReference>
<comment type="caution">
    <text evidence="1">The sequence shown here is derived from an EMBL/GenBank/DDBJ whole genome shotgun (WGS) entry which is preliminary data.</text>
</comment>
<dbReference type="Gene3D" id="3.10.129.10">
    <property type="entry name" value="Hotdog Thioesterase"/>
    <property type="match status" value="1"/>
</dbReference>
<dbReference type="RefSeq" id="WP_121575431.1">
    <property type="nucleotide sequence ID" value="NZ_MJLZ01000026.1"/>
</dbReference>
<dbReference type="SUPFAM" id="SSF54637">
    <property type="entry name" value="Thioesterase/thiol ester dehydrase-isomerase"/>
    <property type="match status" value="1"/>
</dbReference>
<protein>
    <submittedName>
        <fullName evidence="1">3-hydroxy-fatty acyl-ACP dehydratase</fullName>
    </submittedName>
</protein>
<dbReference type="InterPro" id="IPR016776">
    <property type="entry name" value="ApeP-like_dehydratase"/>
</dbReference>
<gene>
    <name evidence="1" type="ORF">BIY29_12035</name>
</gene>
<dbReference type="InterPro" id="IPR029069">
    <property type="entry name" value="HotDog_dom_sf"/>
</dbReference>
<keyword evidence="2" id="KW-1185">Reference proteome</keyword>
<evidence type="ECO:0000313" key="1">
    <source>
        <dbReference type="EMBL" id="RLM22451.1"/>
    </source>
</evidence>
<dbReference type="Pfam" id="PF22817">
    <property type="entry name" value="ApeP-like"/>
    <property type="match status" value="1"/>
</dbReference>
<dbReference type="PIRSF" id="PIRSF020565">
    <property type="entry name" value="3Ho_Ac_ACP_DH_prd"/>
    <property type="match status" value="1"/>
</dbReference>
<sequence>MTDYFPARYYLPHQPPMVLVDSVIRIDDEHAHCQVLVSRESVLAPFLNAEGNLPAWFGIEIIAQTIGVWSGWHGRQNRDYHNHDQQPRPGMLLGGRGYHCKQAFFPAASLLDVNVTLLIRDEKIGSFDGEIRVNGEKYATGRLTTYQPDDNELKQLLQQGKE</sequence>
<dbReference type="EMBL" id="MJLZ01000026">
    <property type="protein sequence ID" value="RLM22451.1"/>
    <property type="molecule type" value="Genomic_DNA"/>
</dbReference>
<dbReference type="Proteomes" id="UP000285648">
    <property type="component" value="Unassembled WGS sequence"/>
</dbReference>
<organism evidence="1 2">
    <name type="scientific">Brenneria alni</name>
    <dbReference type="NCBI Taxonomy" id="71656"/>
    <lineage>
        <taxon>Bacteria</taxon>
        <taxon>Pseudomonadati</taxon>
        <taxon>Pseudomonadota</taxon>
        <taxon>Gammaproteobacteria</taxon>
        <taxon>Enterobacterales</taxon>
        <taxon>Pectobacteriaceae</taxon>
        <taxon>Brenneria</taxon>
    </lineage>
</organism>
<accession>A0A421DMJ4</accession>
<evidence type="ECO:0000313" key="2">
    <source>
        <dbReference type="Proteomes" id="UP000285648"/>
    </source>
</evidence>
<dbReference type="OrthoDB" id="9800188at2"/>
<proteinExistence type="predicted"/>
<name>A0A421DMJ4_9GAMM</name>